<proteinExistence type="predicted"/>
<feature type="transmembrane region" description="Helical" evidence="5">
    <location>
        <begin position="12"/>
        <end position="30"/>
    </location>
</feature>
<protein>
    <recommendedName>
        <fullName evidence="8">Tetraspanin</fullName>
    </recommendedName>
</protein>
<name>A0AAD9KQX8_RIDPI</name>
<evidence type="ECO:0000256" key="5">
    <source>
        <dbReference type="SAM" id="Phobius"/>
    </source>
</evidence>
<dbReference type="Pfam" id="PF00335">
    <property type="entry name" value="Tetraspanin"/>
    <property type="match status" value="1"/>
</dbReference>
<dbReference type="InterPro" id="IPR008952">
    <property type="entry name" value="Tetraspanin_EC2_sf"/>
</dbReference>
<comment type="subcellular location">
    <subcellularLocation>
        <location evidence="1">Membrane</location>
        <topology evidence="1">Multi-pass membrane protein</topology>
    </subcellularLocation>
</comment>
<evidence type="ECO:0000313" key="7">
    <source>
        <dbReference type="Proteomes" id="UP001209878"/>
    </source>
</evidence>
<evidence type="ECO:0000256" key="4">
    <source>
        <dbReference type="ARBA" id="ARBA00023136"/>
    </source>
</evidence>
<gene>
    <name evidence="6" type="ORF">NP493_760g01052</name>
</gene>
<dbReference type="InterPro" id="IPR018499">
    <property type="entry name" value="Tetraspanin/Peripherin"/>
</dbReference>
<feature type="transmembrane region" description="Helical" evidence="5">
    <location>
        <begin position="221"/>
        <end position="244"/>
    </location>
</feature>
<dbReference type="GO" id="GO:0016020">
    <property type="term" value="C:membrane"/>
    <property type="evidence" value="ECO:0007669"/>
    <property type="project" value="UniProtKB-SubCell"/>
</dbReference>
<evidence type="ECO:0000313" key="6">
    <source>
        <dbReference type="EMBL" id="KAK2175018.1"/>
    </source>
</evidence>
<evidence type="ECO:0008006" key="8">
    <source>
        <dbReference type="Google" id="ProtNLM"/>
    </source>
</evidence>
<organism evidence="6 7">
    <name type="scientific">Ridgeia piscesae</name>
    <name type="common">Tubeworm</name>
    <dbReference type="NCBI Taxonomy" id="27915"/>
    <lineage>
        <taxon>Eukaryota</taxon>
        <taxon>Metazoa</taxon>
        <taxon>Spiralia</taxon>
        <taxon>Lophotrochozoa</taxon>
        <taxon>Annelida</taxon>
        <taxon>Polychaeta</taxon>
        <taxon>Sedentaria</taxon>
        <taxon>Canalipalpata</taxon>
        <taxon>Sabellida</taxon>
        <taxon>Siboglinidae</taxon>
        <taxon>Ridgeia</taxon>
    </lineage>
</organism>
<sequence>MAVHLPPVKLDAVCVLISGIVSLLTVFNFRRDLRTEKLSLIAIDPQGSDVIRWAVWVIAVSGASSLVLPLLRRRRKAISFNKYVGVLAALLCVNFIVGLVLTIYKIPARSGLADGMRLTLKETRVSLARFGVGFYLSDAWDYLQIEMKCCGVDGYSDYMRDTWDRRRPVPSSCCVRTAGPLPLIENEAQCQTDATLRHIDSVFLYTRGCRRSLTAWLSRRVTVIMVLLFLVVCLQATAVLYLSWRGYMKHSTARENDYTRVRRGD</sequence>
<accession>A0AAD9KQX8</accession>
<reference evidence="6" key="1">
    <citation type="journal article" date="2023" name="Mol. Biol. Evol.">
        <title>Third-Generation Sequencing Reveals the Adaptive Role of the Epigenome in Three Deep-Sea Polychaetes.</title>
        <authorList>
            <person name="Perez M."/>
            <person name="Aroh O."/>
            <person name="Sun Y."/>
            <person name="Lan Y."/>
            <person name="Juniper S.K."/>
            <person name="Young C.R."/>
            <person name="Angers B."/>
            <person name="Qian P.Y."/>
        </authorList>
    </citation>
    <scope>NUCLEOTIDE SEQUENCE</scope>
    <source>
        <strain evidence="6">R07B-5</strain>
    </source>
</reference>
<keyword evidence="7" id="KW-1185">Reference proteome</keyword>
<dbReference type="Gene3D" id="1.10.1450.10">
    <property type="entry name" value="Tetraspanin"/>
    <property type="match status" value="1"/>
</dbReference>
<comment type="caution">
    <text evidence="6">The sequence shown here is derived from an EMBL/GenBank/DDBJ whole genome shotgun (WGS) entry which is preliminary data.</text>
</comment>
<feature type="transmembrane region" description="Helical" evidence="5">
    <location>
        <begin position="83"/>
        <end position="104"/>
    </location>
</feature>
<evidence type="ECO:0000256" key="2">
    <source>
        <dbReference type="ARBA" id="ARBA00022692"/>
    </source>
</evidence>
<dbReference type="SUPFAM" id="SSF48652">
    <property type="entry name" value="Tetraspanin"/>
    <property type="match status" value="1"/>
</dbReference>
<keyword evidence="3 5" id="KW-1133">Transmembrane helix</keyword>
<dbReference type="CDD" id="cd03127">
    <property type="entry name" value="tetraspanin_LEL"/>
    <property type="match status" value="1"/>
</dbReference>
<dbReference type="AlphaFoldDB" id="A0AAD9KQX8"/>
<feature type="transmembrane region" description="Helical" evidence="5">
    <location>
        <begin position="50"/>
        <end position="71"/>
    </location>
</feature>
<dbReference type="Proteomes" id="UP001209878">
    <property type="component" value="Unassembled WGS sequence"/>
</dbReference>
<keyword evidence="4 5" id="KW-0472">Membrane</keyword>
<keyword evidence="2 5" id="KW-0812">Transmembrane</keyword>
<dbReference type="EMBL" id="JAODUO010000757">
    <property type="protein sequence ID" value="KAK2175018.1"/>
    <property type="molecule type" value="Genomic_DNA"/>
</dbReference>
<evidence type="ECO:0000256" key="1">
    <source>
        <dbReference type="ARBA" id="ARBA00004141"/>
    </source>
</evidence>
<evidence type="ECO:0000256" key="3">
    <source>
        <dbReference type="ARBA" id="ARBA00022989"/>
    </source>
</evidence>